<dbReference type="GO" id="GO:0030130">
    <property type="term" value="C:clathrin coat of trans-Golgi network vesicle"/>
    <property type="evidence" value="ECO:0007669"/>
    <property type="project" value="InterPro"/>
</dbReference>
<dbReference type="GO" id="GO:0005198">
    <property type="term" value="F:structural molecule activity"/>
    <property type="evidence" value="ECO:0007669"/>
    <property type="project" value="InterPro"/>
</dbReference>
<feature type="region of interest" description="Disordered" evidence="7">
    <location>
        <begin position="101"/>
        <end position="124"/>
    </location>
</feature>
<keyword evidence="9" id="KW-1185">Reference proteome</keyword>
<evidence type="ECO:0000313" key="8">
    <source>
        <dbReference type="EMBL" id="EPY26313.1"/>
    </source>
</evidence>
<dbReference type="GO" id="GO:0016192">
    <property type="term" value="P:vesicle-mediated transport"/>
    <property type="evidence" value="ECO:0007669"/>
    <property type="project" value="InterPro"/>
</dbReference>
<dbReference type="GO" id="GO:0006886">
    <property type="term" value="P:intracellular protein transport"/>
    <property type="evidence" value="ECO:0007669"/>
    <property type="project" value="InterPro"/>
</dbReference>
<dbReference type="InterPro" id="IPR000996">
    <property type="entry name" value="Clathrin_L-chain"/>
</dbReference>
<evidence type="ECO:0000256" key="3">
    <source>
        <dbReference type="ARBA" id="ARBA00023136"/>
    </source>
</evidence>
<evidence type="ECO:0000256" key="5">
    <source>
        <dbReference type="ARBA" id="ARBA00023329"/>
    </source>
</evidence>
<keyword evidence="4 6" id="KW-0168">Coated pit</keyword>
<evidence type="ECO:0000256" key="1">
    <source>
        <dbReference type="ARBA" id="ARBA00004180"/>
    </source>
</evidence>
<feature type="compositionally biased region" description="Basic and acidic residues" evidence="7">
    <location>
        <begin position="13"/>
        <end position="34"/>
    </location>
</feature>
<organism evidence="8 9">
    <name type="scientific">Strigomonas culicis</name>
    <dbReference type="NCBI Taxonomy" id="28005"/>
    <lineage>
        <taxon>Eukaryota</taxon>
        <taxon>Discoba</taxon>
        <taxon>Euglenozoa</taxon>
        <taxon>Kinetoplastea</taxon>
        <taxon>Metakinetoplastina</taxon>
        <taxon>Trypanosomatida</taxon>
        <taxon>Trypanosomatidae</taxon>
        <taxon>Strigomonadinae</taxon>
        <taxon>Strigomonas</taxon>
    </lineage>
</organism>
<evidence type="ECO:0000256" key="4">
    <source>
        <dbReference type="ARBA" id="ARBA00023176"/>
    </source>
</evidence>
<sequence length="170" mass="18743">MDDWSQPAAPASPKKDPIFDEKEPSAKSVSHDDFFGETSPTVGQPSAPAAAKPNHAPDPSAREAINRQIAKRTADIDAATKEKEANILAAAKTYLEAQKTKREKEVHTAKSTHQKEQQDDAKKIDSYKKSGAVWNSVGMLVDLKKPNPHSKNTERMRSLLTKLNEEKIKS</sequence>
<evidence type="ECO:0000256" key="2">
    <source>
        <dbReference type="ARBA" id="ARBA00005263"/>
    </source>
</evidence>
<gene>
    <name evidence="8" type="ORF">STCU_06214</name>
</gene>
<dbReference type="OrthoDB" id="278062at2759"/>
<comment type="similarity">
    <text evidence="2 6">Belongs to the clathrin light chain family.</text>
</comment>
<dbReference type="EMBL" id="ATMH01006214">
    <property type="protein sequence ID" value="EPY26313.1"/>
    <property type="molecule type" value="Genomic_DNA"/>
</dbReference>
<reference evidence="8 9" key="1">
    <citation type="journal article" date="2013" name="PLoS ONE">
        <title>Predicting the Proteins of Angomonas deanei, Strigomonas culicis and Their Respective Endosymbionts Reveals New Aspects of the Trypanosomatidae Family.</title>
        <authorList>
            <person name="Motta M.C."/>
            <person name="Martins A.C."/>
            <person name="de Souza S.S."/>
            <person name="Catta-Preta C.M."/>
            <person name="Silva R."/>
            <person name="Klein C.C."/>
            <person name="de Almeida L.G."/>
            <person name="de Lima Cunha O."/>
            <person name="Ciapina L.P."/>
            <person name="Brocchi M."/>
            <person name="Colabardini A.C."/>
            <person name="de Araujo Lima B."/>
            <person name="Machado C.R."/>
            <person name="de Almeida Soares C.M."/>
            <person name="Probst C.M."/>
            <person name="de Menezes C.B."/>
            <person name="Thompson C.E."/>
            <person name="Bartholomeu D.C."/>
            <person name="Gradia D.F."/>
            <person name="Pavoni D.P."/>
            <person name="Grisard E.C."/>
            <person name="Fantinatti-Garboggini F."/>
            <person name="Marchini F.K."/>
            <person name="Rodrigues-Luiz G.F."/>
            <person name="Wagner G."/>
            <person name="Goldman G.H."/>
            <person name="Fietto J.L."/>
            <person name="Elias M.C."/>
            <person name="Goldman M.H."/>
            <person name="Sagot M.F."/>
            <person name="Pereira M."/>
            <person name="Stoco P.H."/>
            <person name="de Mendonca-Neto R.P."/>
            <person name="Teixeira S.M."/>
            <person name="Maciel T.E."/>
            <person name="de Oliveira Mendes T.A."/>
            <person name="Urmenyi T.P."/>
            <person name="de Souza W."/>
            <person name="Schenkman S."/>
            <person name="de Vasconcelos A.T."/>
        </authorList>
    </citation>
    <scope>NUCLEOTIDE SEQUENCE [LARGE SCALE GENOMIC DNA]</scope>
</reference>
<evidence type="ECO:0000313" key="9">
    <source>
        <dbReference type="Proteomes" id="UP000015354"/>
    </source>
</evidence>
<comment type="function">
    <text evidence="6">Clathrin is the major protein of the polyhedral coat of coated pits and vesicles.</text>
</comment>
<name>S9UBI4_9TRYP</name>
<keyword evidence="3 6" id="KW-0472">Membrane</keyword>
<evidence type="ECO:0000256" key="7">
    <source>
        <dbReference type="SAM" id="MobiDB-lite"/>
    </source>
</evidence>
<dbReference type="GO" id="GO:0030132">
    <property type="term" value="C:clathrin coat of coated pit"/>
    <property type="evidence" value="ECO:0007669"/>
    <property type="project" value="InterPro"/>
</dbReference>
<dbReference type="AlphaFoldDB" id="S9UBI4"/>
<dbReference type="Pfam" id="PF01086">
    <property type="entry name" value="Clathrin_lg_ch"/>
    <property type="match status" value="1"/>
</dbReference>
<dbReference type="Proteomes" id="UP000015354">
    <property type="component" value="Unassembled WGS sequence"/>
</dbReference>
<protein>
    <recommendedName>
        <fullName evidence="6">Clathrin light chain</fullName>
    </recommendedName>
</protein>
<keyword evidence="5 6" id="KW-0968">Cytoplasmic vesicle</keyword>
<feature type="region of interest" description="Disordered" evidence="7">
    <location>
        <begin position="1"/>
        <end position="69"/>
    </location>
</feature>
<comment type="caution">
    <text evidence="8">The sequence shown here is derived from an EMBL/GenBank/DDBJ whole genome shotgun (WGS) entry which is preliminary data.</text>
</comment>
<evidence type="ECO:0000256" key="6">
    <source>
        <dbReference type="RuleBase" id="RU363137"/>
    </source>
</evidence>
<accession>S9UBI4</accession>
<comment type="subcellular location">
    <subcellularLocation>
        <location evidence="1 6">Cytoplasmic vesicle membrane</location>
        <topology evidence="1 6">Peripheral membrane protein</topology>
        <orientation evidence="1 6">Cytoplasmic side</orientation>
    </subcellularLocation>
    <subcellularLocation>
        <location evidence="6">Membrane</location>
        <location evidence="6">Coated pit</location>
        <topology evidence="6">Peripheral membrane protein</topology>
        <orientation evidence="6">Cytoplasmic side</orientation>
    </subcellularLocation>
    <text evidence="6">Cytoplasmic face of coated pits and vesicles.</text>
</comment>
<proteinExistence type="inferred from homology"/>